<dbReference type="EMBL" id="OX458333">
    <property type="protein sequence ID" value="CAI8730560.1"/>
    <property type="molecule type" value="Genomic_DNA"/>
</dbReference>
<name>A0ABM9HWC8_9GAMM</name>
<evidence type="ECO:0000313" key="1">
    <source>
        <dbReference type="EMBL" id="CAI8730560.1"/>
    </source>
</evidence>
<reference evidence="1 2" key="1">
    <citation type="submission" date="2023-03" db="EMBL/GenBank/DDBJ databases">
        <authorList>
            <person name="Pearce D."/>
        </authorList>
    </citation>
    <scope>NUCLEOTIDE SEQUENCE [LARGE SCALE GENOMIC DNA]</scope>
    <source>
        <strain evidence="1">Msz</strain>
    </source>
</reference>
<accession>A0ABM9HWC8</accession>
<organism evidence="1 2">
    <name type="scientific">Methylocaldum szegediense</name>
    <dbReference type="NCBI Taxonomy" id="73780"/>
    <lineage>
        <taxon>Bacteria</taxon>
        <taxon>Pseudomonadati</taxon>
        <taxon>Pseudomonadota</taxon>
        <taxon>Gammaproteobacteria</taxon>
        <taxon>Methylococcales</taxon>
        <taxon>Methylococcaceae</taxon>
        <taxon>Methylocaldum</taxon>
    </lineage>
</organism>
<evidence type="ECO:0000313" key="2">
    <source>
        <dbReference type="Proteomes" id="UP001162030"/>
    </source>
</evidence>
<gene>
    <name evidence="1" type="ORF">MSZNOR_0273</name>
</gene>
<protein>
    <submittedName>
        <fullName evidence="1">Uncharacterized protein</fullName>
    </submittedName>
</protein>
<dbReference type="Proteomes" id="UP001162030">
    <property type="component" value="Chromosome"/>
</dbReference>
<sequence length="72" mass="7847">MGFFRLFAWSFLNRSPGNAFYSTEPAGHRPDTLGGSVRDPLLLQALQMSAAVVESGAVEFYAGPERPQGMQL</sequence>
<proteinExistence type="predicted"/>
<keyword evidence="2" id="KW-1185">Reference proteome</keyword>